<dbReference type="PANTHER" id="PTHR22801">
    <property type="entry name" value="LITHOSTATHINE"/>
    <property type="match status" value="1"/>
</dbReference>
<dbReference type="EMBL" id="VSWD01000013">
    <property type="protein sequence ID" value="KAK3084166.1"/>
    <property type="molecule type" value="Genomic_DNA"/>
</dbReference>
<dbReference type="SUPFAM" id="SSF56436">
    <property type="entry name" value="C-type lectin-like"/>
    <property type="match status" value="1"/>
</dbReference>
<protein>
    <recommendedName>
        <fullName evidence="2">C-type lectin domain-containing protein</fullName>
    </recommendedName>
</protein>
<feature type="domain" description="C-type lectin" evidence="2">
    <location>
        <begin position="1"/>
        <end position="71"/>
    </location>
</feature>
<dbReference type="Proteomes" id="UP001186944">
    <property type="component" value="Unassembled WGS sequence"/>
</dbReference>
<dbReference type="Gene3D" id="3.10.100.10">
    <property type="entry name" value="Mannose-Binding Protein A, subunit A"/>
    <property type="match status" value="1"/>
</dbReference>
<dbReference type="PROSITE" id="PS50041">
    <property type="entry name" value="C_TYPE_LECTIN_2"/>
    <property type="match status" value="1"/>
</dbReference>
<dbReference type="PROSITE" id="PS00615">
    <property type="entry name" value="C_TYPE_LECTIN_1"/>
    <property type="match status" value="1"/>
</dbReference>
<reference evidence="3" key="1">
    <citation type="submission" date="2019-08" db="EMBL/GenBank/DDBJ databases">
        <title>The improved chromosome-level genome for the pearl oyster Pinctada fucata martensii using PacBio sequencing and Hi-C.</title>
        <authorList>
            <person name="Zheng Z."/>
        </authorList>
    </citation>
    <scope>NUCLEOTIDE SEQUENCE</scope>
    <source>
        <strain evidence="3">ZZ-2019</strain>
        <tissue evidence="3">Adductor muscle</tissue>
    </source>
</reference>
<accession>A0AA88XFL3</accession>
<dbReference type="InterPro" id="IPR050801">
    <property type="entry name" value="Ca-Dep_Lectins_ImmuneDev"/>
</dbReference>
<evidence type="ECO:0000259" key="2">
    <source>
        <dbReference type="PROSITE" id="PS50041"/>
    </source>
</evidence>
<gene>
    <name evidence="3" type="ORF">FSP39_009321</name>
</gene>
<dbReference type="InterPro" id="IPR018378">
    <property type="entry name" value="C-type_lectin_CS"/>
</dbReference>
<dbReference type="PANTHER" id="PTHR22801:SF63">
    <property type="entry name" value="C-TYPE LECTIN DOMAIN-CONTAINING PROTEIN"/>
    <property type="match status" value="1"/>
</dbReference>
<dbReference type="InterPro" id="IPR001304">
    <property type="entry name" value="C-type_lectin-like"/>
</dbReference>
<evidence type="ECO:0000313" key="4">
    <source>
        <dbReference type="Proteomes" id="UP001186944"/>
    </source>
</evidence>
<keyword evidence="4" id="KW-1185">Reference proteome</keyword>
<dbReference type="InterPro" id="IPR016186">
    <property type="entry name" value="C-type_lectin-like/link_sf"/>
</dbReference>
<dbReference type="InterPro" id="IPR016187">
    <property type="entry name" value="CTDL_fold"/>
</dbReference>
<dbReference type="AlphaFoldDB" id="A0AA88XFL3"/>
<evidence type="ECO:0000256" key="1">
    <source>
        <dbReference type="ARBA" id="ARBA00023157"/>
    </source>
</evidence>
<name>A0AA88XFL3_PINIB</name>
<keyword evidence="1" id="KW-1015">Disulfide bond</keyword>
<proteinExistence type="predicted"/>
<comment type="caution">
    <text evidence="3">The sequence shown here is derived from an EMBL/GenBank/DDBJ whole genome shotgun (WGS) entry which is preliminary data.</text>
</comment>
<sequence length="71" mass="8291">MSYYIGATDISSEGLFKWQVSGTYLYEGYADWCPSEPDDFGHKQDCVMIWSECENRWDDMDCSSKYGFICE</sequence>
<evidence type="ECO:0000313" key="3">
    <source>
        <dbReference type="EMBL" id="KAK3084166.1"/>
    </source>
</evidence>
<organism evidence="3 4">
    <name type="scientific">Pinctada imbricata</name>
    <name type="common">Atlantic pearl-oyster</name>
    <name type="synonym">Pinctada martensii</name>
    <dbReference type="NCBI Taxonomy" id="66713"/>
    <lineage>
        <taxon>Eukaryota</taxon>
        <taxon>Metazoa</taxon>
        <taxon>Spiralia</taxon>
        <taxon>Lophotrochozoa</taxon>
        <taxon>Mollusca</taxon>
        <taxon>Bivalvia</taxon>
        <taxon>Autobranchia</taxon>
        <taxon>Pteriomorphia</taxon>
        <taxon>Pterioida</taxon>
        <taxon>Pterioidea</taxon>
        <taxon>Pteriidae</taxon>
        <taxon>Pinctada</taxon>
    </lineage>
</organism>
<dbReference type="Pfam" id="PF00059">
    <property type="entry name" value="Lectin_C"/>
    <property type="match status" value="1"/>
</dbReference>